<accession>A0ABY9EAM3</accession>
<feature type="domain" description="Alginate export" evidence="2">
    <location>
        <begin position="44"/>
        <end position="176"/>
    </location>
</feature>
<evidence type="ECO:0000313" key="3">
    <source>
        <dbReference type="EMBL" id="WKD50079.1"/>
    </source>
</evidence>
<gene>
    <name evidence="3" type="ORF">M8T91_01225</name>
</gene>
<dbReference type="Proteomes" id="UP001321520">
    <property type="component" value="Chromosome"/>
</dbReference>
<evidence type="ECO:0000259" key="2">
    <source>
        <dbReference type="Pfam" id="PF13372"/>
    </source>
</evidence>
<name>A0ABY9EAM3_9GAMM</name>
<evidence type="ECO:0000256" key="1">
    <source>
        <dbReference type="SAM" id="SignalP"/>
    </source>
</evidence>
<dbReference type="SUPFAM" id="SSF56935">
    <property type="entry name" value="Porins"/>
    <property type="match status" value="1"/>
</dbReference>
<proteinExistence type="predicted"/>
<keyword evidence="4" id="KW-1185">Reference proteome</keyword>
<dbReference type="InterPro" id="IPR025388">
    <property type="entry name" value="Alginate_export_dom"/>
</dbReference>
<sequence length="402" mass="44412">MTTHRLSRIIGALLLGACSTTALQAAAQDGENATLTDALKSGEVGLNLRYRVESVDQENLGRDATASTLRTRLNWRSGSYRGFDAFLEMDDVTDIGNDNFNSTVNGKGQYPVIADPSGTEVNQAYLRYRGDNSVVTAGRQRINLDNQRFVGGVAWRQNEQTYDGVRYQYGSADSLQLDYSYIYKVNRIFGEDSVNGDFEGDIQLFHAAYPVADGHSLTGFLYNLDLEDAVNNSSRTYGLDYKGTFGPVKAKLSYARQTDIGDSPLDYSANYYLVELATALGPVDTKLGYEVLGSDNGVGFKTPLATLHKFQGFTDQFLATPGEGIEDLYIGGATKIGEGKLSVNFHNFKAHDASLDYGNEWNITYSRKITKEVSALIKYATYDADEYRVDTDKVWLMLTANF</sequence>
<feature type="chain" id="PRO_5045230016" evidence="1">
    <location>
        <begin position="28"/>
        <end position="402"/>
    </location>
</feature>
<organism evidence="3 4">
    <name type="scientific">Microbulbifer spongiae</name>
    <dbReference type="NCBI Taxonomy" id="2944933"/>
    <lineage>
        <taxon>Bacteria</taxon>
        <taxon>Pseudomonadati</taxon>
        <taxon>Pseudomonadota</taxon>
        <taxon>Gammaproteobacteria</taxon>
        <taxon>Cellvibrionales</taxon>
        <taxon>Microbulbiferaceae</taxon>
        <taxon>Microbulbifer</taxon>
    </lineage>
</organism>
<dbReference type="Pfam" id="PF13372">
    <property type="entry name" value="Alginate_exp"/>
    <property type="match status" value="1"/>
</dbReference>
<dbReference type="RefSeq" id="WP_301416035.1">
    <property type="nucleotide sequence ID" value="NZ_CP098023.1"/>
</dbReference>
<protein>
    <submittedName>
        <fullName evidence="3">Alginate export family protein</fullName>
    </submittedName>
</protein>
<dbReference type="EMBL" id="CP098023">
    <property type="protein sequence ID" value="WKD50079.1"/>
    <property type="molecule type" value="Genomic_DNA"/>
</dbReference>
<dbReference type="InterPro" id="IPR023614">
    <property type="entry name" value="Porin_dom_sf"/>
</dbReference>
<evidence type="ECO:0000313" key="4">
    <source>
        <dbReference type="Proteomes" id="UP001321520"/>
    </source>
</evidence>
<reference evidence="3 4" key="1">
    <citation type="submission" date="2022-05" db="EMBL/GenBank/DDBJ databases">
        <title>Microbulbifer sp. nov., isolated from sponge.</title>
        <authorList>
            <person name="Gao L."/>
        </authorList>
    </citation>
    <scope>NUCLEOTIDE SEQUENCE [LARGE SCALE GENOMIC DNA]</scope>
    <source>
        <strain evidence="3 4">MI-G</strain>
    </source>
</reference>
<keyword evidence="1" id="KW-0732">Signal</keyword>
<feature type="signal peptide" evidence="1">
    <location>
        <begin position="1"/>
        <end position="27"/>
    </location>
</feature>
<dbReference type="Gene3D" id="2.40.160.10">
    <property type="entry name" value="Porin"/>
    <property type="match status" value="1"/>
</dbReference>